<feature type="chain" id="PRO_5003010719" description="Lipoprotein" evidence="1">
    <location>
        <begin position="32"/>
        <end position="326"/>
    </location>
</feature>
<protein>
    <recommendedName>
        <fullName evidence="4">Lipoprotein</fullName>
    </recommendedName>
</protein>
<dbReference type="HOGENOM" id="CLU_851974_0_0_7"/>
<name>D0LMC4_HALO1</name>
<proteinExistence type="predicted"/>
<accession>D0LMC4</accession>
<dbReference type="AlphaFoldDB" id="D0LMC4"/>
<organism evidence="2 3">
    <name type="scientific">Haliangium ochraceum (strain DSM 14365 / JCM 11303 / SMP-2)</name>
    <dbReference type="NCBI Taxonomy" id="502025"/>
    <lineage>
        <taxon>Bacteria</taxon>
        <taxon>Pseudomonadati</taxon>
        <taxon>Myxococcota</taxon>
        <taxon>Polyangia</taxon>
        <taxon>Haliangiales</taxon>
        <taxon>Kofleriaceae</taxon>
        <taxon>Haliangium</taxon>
    </lineage>
</organism>
<dbReference type="KEGG" id="hoh:Hoch_4335"/>
<reference evidence="2 3" key="1">
    <citation type="journal article" date="2010" name="Stand. Genomic Sci.">
        <title>Complete genome sequence of Haliangium ochraceum type strain (SMP-2).</title>
        <authorList>
            <consortium name="US DOE Joint Genome Institute (JGI-PGF)"/>
            <person name="Ivanova N."/>
            <person name="Daum C."/>
            <person name="Lang E."/>
            <person name="Abt B."/>
            <person name="Kopitz M."/>
            <person name="Saunders E."/>
            <person name="Lapidus A."/>
            <person name="Lucas S."/>
            <person name="Glavina Del Rio T."/>
            <person name="Nolan M."/>
            <person name="Tice H."/>
            <person name="Copeland A."/>
            <person name="Cheng J.F."/>
            <person name="Chen F."/>
            <person name="Bruce D."/>
            <person name="Goodwin L."/>
            <person name="Pitluck S."/>
            <person name="Mavromatis K."/>
            <person name="Pati A."/>
            <person name="Mikhailova N."/>
            <person name="Chen A."/>
            <person name="Palaniappan K."/>
            <person name="Land M."/>
            <person name="Hauser L."/>
            <person name="Chang Y.J."/>
            <person name="Jeffries C.D."/>
            <person name="Detter J.C."/>
            <person name="Brettin T."/>
            <person name="Rohde M."/>
            <person name="Goker M."/>
            <person name="Bristow J."/>
            <person name="Markowitz V."/>
            <person name="Eisen J.A."/>
            <person name="Hugenholtz P."/>
            <person name="Kyrpides N.C."/>
            <person name="Klenk H.P."/>
        </authorList>
    </citation>
    <scope>NUCLEOTIDE SEQUENCE [LARGE SCALE GENOMIC DNA]</scope>
    <source>
        <strain evidence="3">DSM 14365 / CIP 107738 / JCM 11303 / AJ 13395 / SMP-2</strain>
    </source>
</reference>
<evidence type="ECO:0000313" key="3">
    <source>
        <dbReference type="Proteomes" id="UP000001880"/>
    </source>
</evidence>
<feature type="signal peptide" evidence="1">
    <location>
        <begin position="1"/>
        <end position="31"/>
    </location>
</feature>
<keyword evidence="3" id="KW-1185">Reference proteome</keyword>
<dbReference type="Proteomes" id="UP000001880">
    <property type="component" value="Chromosome"/>
</dbReference>
<gene>
    <name evidence="2" type="ordered locus">Hoch_4335</name>
</gene>
<evidence type="ECO:0000313" key="2">
    <source>
        <dbReference type="EMBL" id="ACY16830.1"/>
    </source>
</evidence>
<evidence type="ECO:0008006" key="4">
    <source>
        <dbReference type="Google" id="ProtNLM"/>
    </source>
</evidence>
<keyword evidence="1" id="KW-0732">Signal</keyword>
<dbReference type="EMBL" id="CP001804">
    <property type="protein sequence ID" value="ACY16830.1"/>
    <property type="molecule type" value="Genomic_DNA"/>
</dbReference>
<evidence type="ECO:0000256" key="1">
    <source>
        <dbReference type="SAM" id="SignalP"/>
    </source>
</evidence>
<dbReference type="RefSeq" id="WP_012829428.1">
    <property type="nucleotide sequence ID" value="NC_013440.1"/>
</dbReference>
<sequence length="326" mass="33397">MSFRPRAVRVSFLAAVLSMCVALGAGSHAHAQSCVPVDMSPPADPAESVFEVEGKISSFDRSNRTITANGMSVVLPAGLLVETRDADLGGNISFDQLTDPLLEAQQSIIGGTLIATGDIEFTVDGAGFCVSFEAATVYVEMAENVIVGLLSDIDDVGGTFAVNGVVVSMNSDARFPSDLLDIGGNAITIADMAGFEGTAISVGGYFDPVQGALIGTIVETEVLSAQPGADSVAITRAEGRDGDELRVEGVNSIFPQTGQFATSVDIYTGGLDAAGTACVGTLLGTAQVDQADGSWDLRLRDIASIPANVCAESPLGGVATRAVEID</sequence>